<keyword evidence="5" id="KW-1185">Reference proteome</keyword>
<dbReference type="InterPro" id="IPR027417">
    <property type="entry name" value="P-loop_NTPase"/>
</dbReference>
<dbReference type="InterPro" id="IPR007110">
    <property type="entry name" value="Ig-like_dom"/>
</dbReference>
<evidence type="ECO:0000313" key="5">
    <source>
        <dbReference type="Proteomes" id="UP000230750"/>
    </source>
</evidence>
<dbReference type="OrthoDB" id="120976at2759"/>
<dbReference type="Proteomes" id="UP000230750">
    <property type="component" value="Unassembled WGS sequence"/>
</dbReference>
<evidence type="ECO:0000259" key="2">
    <source>
        <dbReference type="PROSITE" id="PS50835"/>
    </source>
</evidence>
<dbReference type="Gene3D" id="3.40.50.300">
    <property type="entry name" value="P-loop containing nucleotide triphosphate hydrolases"/>
    <property type="match status" value="1"/>
</dbReference>
<dbReference type="SUPFAM" id="SSF52540">
    <property type="entry name" value="P-loop containing nucleoside triphosphate hydrolases"/>
    <property type="match status" value="1"/>
</dbReference>
<dbReference type="PROSITE" id="PS50837">
    <property type="entry name" value="NACHT"/>
    <property type="match status" value="1"/>
</dbReference>
<accession>A0A2G8K1L1</accession>
<dbReference type="Pfam" id="PF05729">
    <property type="entry name" value="NACHT"/>
    <property type="match status" value="1"/>
</dbReference>
<evidence type="ECO:0008006" key="6">
    <source>
        <dbReference type="Google" id="ProtNLM"/>
    </source>
</evidence>
<dbReference type="PANTHER" id="PTHR46312">
    <property type="entry name" value="NACHT DOMAIN-CONTAINING PROTEIN"/>
    <property type="match status" value="1"/>
</dbReference>
<dbReference type="STRING" id="307972.A0A2G8K1L1"/>
<reference evidence="4 5" key="1">
    <citation type="journal article" date="2017" name="PLoS Biol.">
        <title>The sea cucumber genome provides insights into morphological evolution and visceral regeneration.</title>
        <authorList>
            <person name="Zhang X."/>
            <person name="Sun L."/>
            <person name="Yuan J."/>
            <person name="Sun Y."/>
            <person name="Gao Y."/>
            <person name="Zhang L."/>
            <person name="Li S."/>
            <person name="Dai H."/>
            <person name="Hamel J.F."/>
            <person name="Liu C."/>
            <person name="Yu Y."/>
            <person name="Liu S."/>
            <person name="Lin W."/>
            <person name="Guo K."/>
            <person name="Jin S."/>
            <person name="Xu P."/>
            <person name="Storey K.B."/>
            <person name="Huan P."/>
            <person name="Zhang T."/>
            <person name="Zhou Y."/>
            <person name="Zhang J."/>
            <person name="Lin C."/>
            <person name="Li X."/>
            <person name="Xing L."/>
            <person name="Huo D."/>
            <person name="Sun M."/>
            <person name="Wang L."/>
            <person name="Mercier A."/>
            <person name="Li F."/>
            <person name="Yang H."/>
            <person name="Xiang J."/>
        </authorList>
    </citation>
    <scope>NUCLEOTIDE SEQUENCE [LARGE SCALE GENOMIC DNA]</scope>
    <source>
        <strain evidence="4">Shaxun</strain>
        <tissue evidence="4">Muscle</tissue>
    </source>
</reference>
<dbReference type="EMBL" id="MRZV01000982">
    <property type="protein sequence ID" value="PIK41882.1"/>
    <property type="molecule type" value="Genomic_DNA"/>
</dbReference>
<proteinExistence type="predicted"/>
<evidence type="ECO:0000259" key="3">
    <source>
        <dbReference type="PROSITE" id="PS50837"/>
    </source>
</evidence>
<evidence type="ECO:0000256" key="1">
    <source>
        <dbReference type="SAM" id="MobiDB-lite"/>
    </source>
</evidence>
<protein>
    <recommendedName>
        <fullName evidence="6">NLR family CARD domain-containing protein 4</fullName>
    </recommendedName>
</protein>
<comment type="caution">
    <text evidence="4">The sequence shown here is derived from an EMBL/GenBank/DDBJ whole genome shotgun (WGS) entry which is preliminary data.</text>
</comment>
<feature type="domain" description="NACHT" evidence="3">
    <location>
        <begin position="212"/>
        <end position="335"/>
    </location>
</feature>
<feature type="region of interest" description="Disordered" evidence="1">
    <location>
        <begin position="802"/>
        <end position="822"/>
    </location>
</feature>
<evidence type="ECO:0000313" key="4">
    <source>
        <dbReference type="EMBL" id="PIK41882.1"/>
    </source>
</evidence>
<sequence>MPAFPVVDGCNHQQYCVLEKELRDVLTCSVLGIRPEVTLEWRAFRQETPIVFTQHAMKVTQKGDVYDVSLTVNYDITVAAQDKITVECHAVGENSELFSLSTKVDLLFNNAKRRKPRRSGINYIEEDIPMMKLDTRYSEKAERFIKQLKAKYEILYDSVQPIPYIKDSMYCIDKVFVEGGIERMTGISKGEAHWDILSSYEELVKENGSKTKLKIVEGEAGYGKSTLTLQLLYDWCKSLHMSPLRGVDVVIYLRLRQLGGVKSIRSAIRRFILPMDSDISEKDVQEILNQMNSVLVLLDDFDEYPDRENRETDFYHIMKKCMFQEFNVILTTRPSCVPEAIAPHFDRVRLTGFGEEARKMYVEKAVIGNGGEAVDKIMRKLQKNTVLDDLCQVPLFFVVFAHMTYEKEDFVTFNSVTSFFRFMIASFHRHMRNKMRDDNVAKFELMENEHKELDEVAFKALSGKNQKINWDREKLRITLGHEFYDHYIRIGILLEEENLSFADTSYPKSYIQYKTKVRFYHKLFCEWYAAHYVAEQLAGGKIHSIHKFLQNLDPFDLQYVYRFACGLNKIAAGKIIQYLQNEIEGKKFAILCTLELEDKTDKFLKTVSDLVSSSAITINKDESKLLQRSTIQVLEFASKNQVPISCLVLDEGIAEANDGGISLKSGLYIPVLSTIEKLEIRPEKGTEMTQNETLAVFKYAQECHNLKNLTFIDCLLPLLFSLESLSSFMKSKHPEVLWKPSKHEMPLDISNDTWKFGNSQDSWLLTGGGTGGAQGARAPPTFPQVKNVPFFYIKIEVSQVSKRPGNQNEHSGRAVSGHLRGL</sequence>
<dbReference type="AlphaFoldDB" id="A0A2G8K1L1"/>
<dbReference type="PANTHER" id="PTHR46312:SF2">
    <property type="entry name" value="NUCLEOTIDE-BINDING OLIGOMERIZATION DOMAIN-CONTAINING PROTEIN 2-LIKE"/>
    <property type="match status" value="1"/>
</dbReference>
<gene>
    <name evidence="4" type="ORF">BSL78_21279</name>
</gene>
<dbReference type="PROSITE" id="PS50835">
    <property type="entry name" value="IG_LIKE"/>
    <property type="match status" value="1"/>
</dbReference>
<name>A0A2G8K1L1_STIJA</name>
<organism evidence="4 5">
    <name type="scientific">Stichopus japonicus</name>
    <name type="common">Sea cucumber</name>
    <dbReference type="NCBI Taxonomy" id="307972"/>
    <lineage>
        <taxon>Eukaryota</taxon>
        <taxon>Metazoa</taxon>
        <taxon>Echinodermata</taxon>
        <taxon>Eleutherozoa</taxon>
        <taxon>Echinozoa</taxon>
        <taxon>Holothuroidea</taxon>
        <taxon>Aspidochirotacea</taxon>
        <taxon>Aspidochirotida</taxon>
        <taxon>Stichopodidae</taxon>
        <taxon>Apostichopus</taxon>
    </lineage>
</organism>
<feature type="domain" description="Ig-like" evidence="2">
    <location>
        <begin position="2"/>
        <end position="105"/>
    </location>
</feature>
<dbReference type="InterPro" id="IPR007111">
    <property type="entry name" value="NACHT_NTPase"/>
</dbReference>